<keyword evidence="10" id="KW-0539">Nucleus</keyword>
<evidence type="ECO:0000256" key="13">
    <source>
        <dbReference type="SAM" id="Coils"/>
    </source>
</evidence>
<evidence type="ECO:0000256" key="9">
    <source>
        <dbReference type="ARBA" id="ARBA00023163"/>
    </source>
</evidence>
<keyword evidence="6" id="KW-0805">Transcription regulation</keyword>
<dbReference type="InterPro" id="IPR038441">
    <property type="entry name" value="THAP_Znf_sf"/>
</dbReference>
<gene>
    <name evidence="15" type="ORF">PARMNEM_LOCUS17304</name>
</gene>
<evidence type="ECO:0000313" key="15">
    <source>
        <dbReference type="EMBL" id="CAK1598298.1"/>
    </source>
</evidence>
<protein>
    <recommendedName>
        <fullName evidence="14">THAP-type domain-containing protein</fullName>
    </recommendedName>
</protein>
<dbReference type="EMBL" id="CAVLGL010000103">
    <property type="protein sequence ID" value="CAK1598298.1"/>
    <property type="molecule type" value="Genomic_DNA"/>
</dbReference>
<keyword evidence="5" id="KW-0862">Zinc</keyword>
<dbReference type="InterPro" id="IPR006612">
    <property type="entry name" value="THAP_Znf"/>
</dbReference>
<accession>A0AAV1LSB4</accession>
<keyword evidence="9" id="KW-0804">Transcription</keyword>
<evidence type="ECO:0000256" key="11">
    <source>
        <dbReference type="ARBA" id="ARBA00023306"/>
    </source>
</evidence>
<feature type="coiled-coil region" evidence="13">
    <location>
        <begin position="154"/>
        <end position="202"/>
    </location>
</feature>
<feature type="domain" description="THAP-type" evidence="14">
    <location>
        <begin position="1"/>
        <end position="83"/>
    </location>
</feature>
<keyword evidence="16" id="KW-1185">Reference proteome</keyword>
<comment type="subcellular location">
    <subcellularLocation>
        <location evidence="1">Nucleus</location>
        <location evidence="1">Nucleoplasm</location>
    </subcellularLocation>
</comment>
<evidence type="ECO:0000256" key="3">
    <source>
        <dbReference type="ARBA" id="ARBA00022723"/>
    </source>
</evidence>
<organism evidence="15 16">
    <name type="scientific">Parnassius mnemosyne</name>
    <name type="common">clouded apollo</name>
    <dbReference type="NCBI Taxonomy" id="213953"/>
    <lineage>
        <taxon>Eukaryota</taxon>
        <taxon>Metazoa</taxon>
        <taxon>Ecdysozoa</taxon>
        <taxon>Arthropoda</taxon>
        <taxon>Hexapoda</taxon>
        <taxon>Insecta</taxon>
        <taxon>Pterygota</taxon>
        <taxon>Neoptera</taxon>
        <taxon>Endopterygota</taxon>
        <taxon>Lepidoptera</taxon>
        <taxon>Glossata</taxon>
        <taxon>Ditrysia</taxon>
        <taxon>Papilionoidea</taxon>
        <taxon>Papilionidae</taxon>
        <taxon>Parnassiinae</taxon>
        <taxon>Parnassini</taxon>
        <taxon>Parnassius</taxon>
        <taxon>Driopa</taxon>
    </lineage>
</organism>
<dbReference type="Pfam" id="PF05485">
    <property type="entry name" value="THAP"/>
    <property type="match status" value="1"/>
</dbReference>
<comment type="caution">
    <text evidence="15">The sequence shown here is derived from an EMBL/GenBank/DDBJ whole genome shotgun (WGS) entry which is preliminary data.</text>
</comment>
<evidence type="ECO:0000256" key="1">
    <source>
        <dbReference type="ARBA" id="ARBA00004642"/>
    </source>
</evidence>
<keyword evidence="7 13" id="KW-0175">Coiled coil</keyword>
<dbReference type="AlphaFoldDB" id="A0AAV1LSB4"/>
<dbReference type="GO" id="GO:0008270">
    <property type="term" value="F:zinc ion binding"/>
    <property type="evidence" value="ECO:0007669"/>
    <property type="project" value="UniProtKB-KW"/>
</dbReference>
<name>A0AAV1LSB4_9NEOP</name>
<evidence type="ECO:0000256" key="6">
    <source>
        <dbReference type="ARBA" id="ARBA00023015"/>
    </source>
</evidence>
<evidence type="ECO:0000256" key="7">
    <source>
        <dbReference type="ARBA" id="ARBA00023054"/>
    </source>
</evidence>
<dbReference type="SMART" id="SM00980">
    <property type="entry name" value="THAP"/>
    <property type="match status" value="1"/>
</dbReference>
<dbReference type="PROSITE" id="PS50950">
    <property type="entry name" value="ZF_THAP"/>
    <property type="match status" value="1"/>
</dbReference>
<keyword evidence="11" id="KW-0131">Cell cycle</keyword>
<keyword evidence="4 12" id="KW-0863">Zinc-finger</keyword>
<dbReference type="Gene3D" id="6.20.210.20">
    <property type="entry name" value="THAP domain"/>
    <property type="match status" value="1"/>
</dbReference>
<dbReference type="PANTHER" id="PTHR46600:SF1">
    <property type="entry name" value="THAP DOMAIN-CONTAINING PROTEIN 1"/>
    <property type="match status" value="1"/>
</dbReference>
<sequence>MSCIIVGCKSHSSRKKNDSENINFHRFPTDINLRLKWIDNIARRNWEWKKHHRICSRHFKDDCFINFEHKWRRLKLNAISSLHLPDNKHYRNYSSPASTLATASTSSVSEKNIASTSSAIPKIAPTPASTTSTSTSDSSAKLTTTVRFSSTPSQQELISCVSKLEQDLEKLQKLAKGRLLKINSLRQKGRRLKNKNLDLKLRLEKFLNEEKIEKENLLILDSVKNNPIIYRKKWETISVNTLWN</sequence>
<proteinExistence type="inferred from homology"/>
<dbReference type="PANTHER" id="PTHR46600">
    <property type="entry name" value="THAP DOMAIN-CONTAINING"/>
    <property type="match status" value="1"/>
</dbReference>
<evidence type="ECO:0000256" key="12">
    <source>
        <dbReference type="PROSITE-ProRule" id="PRU00309"/>
    </source>
</evidence>
<evidence type="ECO:0000256" key="2">
    <source>
        <dbReference type="ARBA" id="ARBA00006177"/>
    </source>
</evidence>
<evidence type="ECO:0000256" key="10">
    <source>
        <dbReference type="ARBA" id="ARBA00023242"/>
    </source>
</evidence>
<dbReference type="GO" id="GO:0005654">
    <property type="term" value="C:nucleoplasm"/>
    <property type="evidence" value="ECO:0007669"/>
    <property type="project" value="UniProtKB-SubCell"/>
</dbReference>
<evidence type="ECO:0000313" key="16">
    <source>
        <dbReference type="Proteomes" id="UP001314205"/>
    </source>
</evidence>
<evidence type="ECO:0000259" key="14">
    <source>
        <dbReference type="PROSITE" id="PS50950"/>
    </source>
</evidence>
<dbReference type="InterPro" id="IPR026516">
    <property type="entry name" value="THAP1/10"/>
</dbReference>
<evidence type="ECO:0000256" key="8">
    <source>
        <dbReference type="ARBA" id="ARBA00023125"/>
    </source>
</evidence>
<keyword evidence="8 12" id="KW-0238">DNA-binding</keyword>
<dbReference type="SUPFAM" id="SSF57716">
    <property type="entry name" value="Glucocorticoid receptor-like (DNA-binding domain)"/>
    <property type="match status" value="1"/>
</dbReference>
<reference evidence="15 16" key="1">
    <citation type="submission" date="2023-11" db="EMBL/GenBank/DDBJ databases">
        <authorList>
            <person name="Hedman E."/>
            <person name="Englund M."/>
            <person name="Stromberg M."/>
            <person name="Nyberg Akerstrom W."/>
            <person name="Nylinder S."/>
            <person name="Jareborg N."/>
            <person name="Kallberg Y."/>
            <person name="Kronander E."/>
        </authorList>
    </citation>
    <scope>NUCLEOTIDE SEQUENCE [LARGE SCALE GENOMIC DNA]</scope>
</reference>
<comment type="similarity">
    <text evidence="2">Belongs to the THAP1 family.</text>
</comment>
<dbReference type="Proteomes" id="UP001314205">
    <property type="component" value="Unassembled WGS sequence"/>
</dbReference>
<dbReference type="GO" id="GO:0043565">
    <property type="term" value="F:sequence-specific DNA binding"/>
    <property type="evidence" value="ECO:0007669"/>
    <property type="project" value="InterPro"/>
</dbReference>
<evidence type="ECO:0000256" key="4">
    <source>
        <dbReference type="ARBA" id="ARBA00022771"/>
    </source>
</evidence>
<evidence type="ECO:0000256" key="5">
    <source>
        <dbReference type="ARBA" id="ARBA00022833"/>
    </source>
</evidence>
<dbReference type="SMART" id="SM00692">
    <property type="entry name" value="DM3"/>
    <property type="match status" value="1"/>
</dbReference>
<keyword evidence="3" id="KW-0479">Metal-binding</keyword>